<name>A0A5F1YDI3_9LEPT</name>
<feature type="transmembrane region" description="Helical" evidence="1">
    <location>
        <begin position="166"/>
        <end position="189"/>
    </location>
</feature>
<dbReference type="Proteomes" id="UP000298277">
    <property type="component" value="Unassembled WGS sequence"/>
</dbReference>
<dbReference type="AlphaFoldDB" id="A0A5F1YDI3"/>
<feature type="transmembrane region" description="Helical" evidence="1">
    <location>
        <begin position="101"/>
        <end position="121"/>
    </location>
</feature>
<keyword evidence="1" id="KW-0472">Membrane</keyword>
<evidence type="ECO:0000313" key="3">
    <source>
        <dbReference type="EMBL" id="TGK36204.1"/>
    </source>
</evidence>
<dbReference type="RefSeq" id="WP_135595543.1">
    <property type="nucleotide sequence ID" value="NZ_RQEZ01000086.1"/>
</dbReference>
<evidence type="ECO:0000256" key="1">
    <source>
        <dbReference type="SAM" id="Phobius"/>
    </source>
</evidence>
<evidence type="ECO:0000313" key="4">
    <source>
        <dbReference type="Proteomes" id="UP000298277"/>
    </source>
</evidence>
<reference evidence="3" key="1">
    <citation type="journal article" date="2019" name="PLoS Negl. Trop. Dis.">
        <title>Revisiting the worldwide diversity of Leptospira species in the environment.</title>
        <authorList>
            <person name="Vincent A.T."/>
            <person name="Schiettekatte O."/>
            <person name="Bourhy P."/>
            <person name="Veyrier F.J."/>
            <person name="Picardeau M."/>
        </authorList>
    </citation>
    <scope>NUCLEOTIDE SEQUENCE [LARGE SCALE GENOMIC DNA]</scope>
    <source>
        <strain evidence="3">201800299</strain>
    </source>
</reference>
<dbReference type="EMBL" id="RQFA01000024">
    <property type="protein sequence ID" value="TGK36204.1"/>
    <property type="molecule type" value="Genomic_DNA"/>
</dbReference>
<evidence type="ECO:0000259" key="2">
    <source>
        <dbReference type="Pfam" id="PF16927"/>
    </source>
</evidence>
<sequence>MHATNIFNVVIGFFLFFLGLYVRNAGSGRVAQKKFFWLCVALSLWMLCHGLRILLPDSLRELALNWTLIPILFVPHILFQVVQAIFGVGNHFLFRNISIHLHSLILIYMVGSVFLCNAVEIKDPDRFTYQPNANYHLIITYELIYISYSCYLLMRALFRFDGDLRIRAFLLAIGTVSALAFTITCVWALPMLGLFWASKSIFGFIPFSLFWATAVLHYDTFEIREKILEGMPTPLLSRYSSRIMLGLYALLDPSGYSMRIAESKLAVTAGILFEDYYLRESYRLSMQTRAEALSEKFKHRIK</sequence>
<feature type="transmembrane region" description="Helical" evidence="1">
    <location>
        <begin position="201"/>
        <end position="218"/>
    </location>
</feature>
<protein>
    <recommendedName>
        <fullName evidence="2">Histidine kinase N-terminal 7TM region domain-containing protein</fullName>
    </recommendedName>
</protein>
<accession>A0A5F1YDI3</accession>
<feature type="transmembrane region" description="Helical" evidence="1">
    <location>
        <begin position="6"/>
        <end position="23"/>
    </location>
</feature>
<proteinExistence type="predicted"/>
<dbReference type="Pfam" id="PF16927">
    <property type="entry name" value="HisKA_7TM"/>
    <property type="match status" value="1"/>
</dbReference>
<keyword evidence="4" id="KW-1185">Reference proteome</keyword>
<feature type="transmembrane region" description="Helical" evidence="1">
    <location>
        <begin position="133"/>
        <end position="154"/>
    </location>
</feature>
<feature type="transmembrane region" description="Helical" evidence="1">
    <location>
        <begin position="35"/>
        <end position="55"/>
    </location>
</feature>
<organism evidence="3 4">
    <name type="scientific">Leptospira gomenensis</name>
    <dbReference type="NCBI Taxonomy" id="2484974"/>
    <lineage>
        <taxon>Bacteria</taxon>
        <taxon>Pseudomonadati</taxon>
        <taxon>Spirochaetota</taxon>
        <taxon>Spirochaetia</taxon>
        <taxon>Leptospirales</taxon>
        <taxon>Leptospiraceae</taxon>
        <taxon>Leptospira</taxon>
    </lineage>
</organism>
<keyword evidence="1" id="KW-0812">Transmembrane</keyword>
<feature type="transmembrane region" description="Helical" evidence="1">
    <location>
        <begin position="67"/>
        <end position="89"/>
    </location>
</feature>
<dbReference type="InterPro" id="IPR031621">
    <property type="entry name" value="HisKA_7TM"/>
</dbReference>
<keyword evidence="1" id="KW-1133">Transmembrane helix</keyword>
<dbReference type="NCBIfam" id="NF047679">
    <property type="entry name" value="LIC10906_fam"/>
    <property type="match status" value="1"/>
</dbReference>
<feature type="domain" description="Histidine kinase N-terminal 7TM region" evidence="2">
    <location>
        <begin position="10"/>
        <end position="223"/>
    </location>
</feature>
<dbReference type="OrthoDB" id="322739at2"/>
<gene>
    <name evidence="3" type="ORF">EHQ17_04625</name>
</gene>
<comment type="caution">
    <text evidence="3">The sequence shown here is derived from an EMBL/GenBank/DDBJ whole genome shotgun (WGS) entry which is preliminary data.</text>
</comment>